<dbReference type="EMBL" id="QUNG01000009">
    <property type="protein sequence ID" value="REG82438.1"/>
    <property type="molecule type" value="Genomic_DNA"/>
</dbReference>
<organism evidence="1 2">
    <name type="scientific">Marinomonas pollencensis</name>
    <dbReference type="NCBI Taxonomy" id="491954"/>
    <lineage>
        <taxon>Bacteria</taxon>
        <taxon>Pseudomonadati</taxon>
        <taxon>Pseudomonadota</taxon>
        <taxon>Gammaproteobacteria</taxon>
        <taxon>Oceanospirillales</taxon>
        <taxon>Oceanospirillaceae</taxon>
        <taxon>Marinomonas</taxon>
    </lineage>
</organism>
<evidence type="ECO:0000313" key="2">
    <source>
        <dbReference type="Proteomes" id="UP000256542"/>
    </source>
</evidence>
<gene>
    <name evidence="1" type="ORF">DFP81_10997</name>
</gene>
<evidence type="ECO:0000313" key="1">
    <source>
        <dbReference type="EMBL" id="REG82438.1"/>
    </source>
</evidence>
<dbReference type="RefSeq" id="WP_115898371.1">
    <property type="nucleotide sequence ID" value="NZ_QUNG01000009.1"/>
</dbReference>
<accession>A0A3E0DIJ6</accession>
<reference evidence="1 2" key="1">
    <citation type="submission" date="2018-08" db="EMBL/GenBank/DDBJ databases">
        <title>Genomic Encyclopedia of Type Strains, Phase III (KMG-III): the genomes of soil and plant-associated and newly described type strains.</title>
        <authorList>
            <person name="Whitman W."/>
        </authorList>
    </citation>
    <scope>NUCLEOTIDE SEQUENCE [LARGE SCALE GENOMIC DNA]</scope>
    <source>
        <strain evidence="1 2">CECT 7375</strain>
    </source>
</reference>
<protein>
    <submittedName>
        <fullName evidence="1">Uncharacterized protein</fullName>
    </submittedName>
</protein>
<sequence length="273" mass="30141">MTRELDQKQAFQTHCLAQMGVTSWLSASSEVVGHVFYAPQPWAMDQAFEASVTPALDTSAPTQGFSAGLPDTEPKIIAPEEKEQSVAHLREQLSAGPEIVVEDLQPIEELAVDIEVAIEEVPTTSSISQIELRAYALAGELLIVSEVPVSFTQQEDIDHLAVKMGQALLKTPVDEWTSRGLSWPGALRNPYFLTRQDWLLGALESFLNGLVGTFTRAPKVVLAGDHIATLYDELSDDCVIKAFPVARIVSLPELYRIPELRKDAWQVMQRALF</sequence>
<proteinExistence type="predicted"/>
<dbReference type="OrthoDB" id="6099139at2"/>
<keyword evidence="2" id="KW-1185">Reference proteome</keyword>
<comment type="caution">
    <text evidence="1">The sequence shown here is derived from an EMBL/GenBank/DDBJ whole genome shotgun (WGS) entry which is preliminary data.</text>
</comment>
<name>A0A3E0DIJ6_9GAMM</name>
<dbReference type="AlphaFoldDB" id="A0A3E0DIJ6"/>
<dbReference type="Proteomes" id="UP000256542">
    <property type="component" value="Unassembled WGS sequence"/>
</dbReference>